<keyword evidence="3" id="KW-0285">Flavoprotein</keyword>
<comment type="similarity">
    <text evidence="2">Belongs to the oxygen-dependent FAD-linked oxidoreductase family.</text>
</comment>
<keyword evidence="5" id="KW-0560">Oxidoreductase</keyword>
<reference evidence="7" key="1">
    <citation type="journal article" date="2020" name="Stud. Mycol.">
        <title>101 Dothideomycetes genomes: a test case for predicting lifestyles and emergence of pathogens.</title>
        <authorList>
            <person name="Haridas S."/>
            <person name="Albert R."/>
            <person name="Binder M."/>
            <person name="Bloem J."/>
            <person name="Labutti K."/>
            <person name="Salamov A."/>
            <person name="Andreopoulos B."/>
            <person name="Baker S."/>
            <person name="Barry K."/>
            <person name="Bills G."/>
            <person name="Bluhm B."/>
            <person name="Cannon C."/>
            <person name="Castanera R."/>
            <person name="Culley D."/>
            <person name="Daum C."/>
            <person name="Ezra D."/>
            <person name="Gonzalez J."/>
            <person name="Henrissat B."/>
            <person name="Kuo A."/>
            <person name="Liang C."/>
            <person name="Lipzen A."/>
            <person name="Lutzoni F."/>
            <person name="Magnuson J."/>
            <person name="Mondo S."/>
            <person name="Nolan M."/>
            <person name="Ohm R."/>
            <person name="Pangilinan J."/>
            <person name="Park H.-J."/>
            <person name="Ramirez L."/>
            <person name="Alfaro M."/>
            <person name="Sun H."/>
            <person name="Tritt A."/>
            <person name="Yoshinaga Y."/>
            <person name="Zwiers L.-H."/>
            <person name="Turgeon B."/>
            <person name="Goodwin S."/>
            <person name="Spatafora J."/>
            <person name="Crous P."/>
            <person name="Grigoriev I."/>
        </authorList>
    </citation>
    <scope>NUCLEOTIDE SEQUENCE</scope>
    <source>
        <strain evidence="7">CBS 122681</strain>
    </source>
</reference>
<dbReference type="Pfam" id="PF01565">
    <property type="entry name" value="FAD_binding_4"/>
    <property type="match status" value="1"/>
</dbReference>
<dbReference type="InterPro" id="IPR016169">
    <property type="entry name" value="FAD-bd_PCMH_sub2"/>
</dbReference>
<dbReference type="Gene3D" id="3.30.465.10">
    <property type="match status" value="2"/>
</dbReference>
<sequence length="616" mass="66605">MSEACLSTIAPQKDLTFHLVTMVRFSQRLLSFLFSSSIVAASSCKCTPESSWWPSPAEWSALNATLSGALIQSIPPASVCYPSEPNYNEAECGYVRSQWSNSTFHAENPISIDYPTRIHNPCSPIWPNGTSVTGDPNAGGKGCSLGALPPYVVNATTAEQVSETVKWAGERDIRVIVKNTGHSYSARSTGYGSLSIWTHHLRGIEYIESFQPTSCPANGTFKAARIAAGETGIAVNTELAKNNAIIVTGGNPDVGIMGWLPGGGHGYLSSEYGMGADNLLEATVVTPDGSILLTNPCQNADLFYAVRGGGAGTFGVMLSAVVQAFETPQTTKHNFAVQALSPNITDEFYDLAGYLSAELARLKAGGMQGYYFIVGPPVQPALTFAWTFYLYNKPDGTVDSLMAPIEAKTKEQPALFAYVSNSTTAATYMDIYSHSVNEDVAGSGTAYGSWLMSSESMADADVNAKMLKEIGPHGNASNGIVFNPLLLGSLIARSLPPTYSPSTLSLNPAWRRTLSHLIPVEGWLDGMQQSVIDDVYRDITHKRIAPLRKLSPDTGAYFNEADYHQPDWQWAFFGEGYERLRSIKKKYDARNVFWCWQCVGSEALVQQGDGRLCSAA</sequence>
<dbReference type="InterPro" id="IPR036318">
    <property type="entry name" value="FAD-bd_PCMH-like_sf"/>
</dbReference>
<dbReference type="Pfam" id="PF08031">
    <property type="entry name" value="BBE"/>
    <property type="match status" value="1"/>
</dbReference>
<accession>A0A6A6SK89</accession>
<organism evidence="7 8">
    <name type="scientific">Lophiostoma macrostomum CBS 122681</name>
    <dbReference type="NCBI Taxonomy" id="1314788"/>
    <lineage>
        <taxon>Eukaryota</taxon>
        <taxon>Fungi</taxon>
        <taxon>Dikarya</taxon>
        <taxon>Ascomycota</taxon>
        <taxon>Pezizomycotina</taxon>
        <taxon>Dothideomycetes</taxon>
        <taxon>Pleosporomycetidae</taxon>
        <taxon>Pleosporales</taxon>
        <taxon>Lophiostomataceae</taxon>
        <taxon>Lophiostoma</taxon>
    </lineage>
</organism>
<feature type="domain" description="FAD-binding PCMH-type" evidence="6">
    <location>
        <begin position="145"/>
        <end position="327"/>
    </location>
</feature>
<dbReference type="PANTHER" id="PTHR42973:SF39">
    <property type="entry name" value="FAD-BINDING PCMH-TYPE DOMAIN-CONTAINING PROTEIN"/>
    <property type="match status" value="1"/>
</dbReference>
<evidence type="ECO:0000259" key="6">
    <source>
        <dbReference type="PROSITE" id="PS51387"/>
    </source>
</evidence>
<dbReference type="InterPro" id="IPR050416">
    <property type="entry name" value="FAD-linked_Oxidoreductase"/>
</dbReference>
<evidence type="ECO:0000256" key="2">
    <source>
        <dbReference type="ARBA" id="ARBA00005466"/>
    </source>
</evidence>
<evidence type="ECO:0000256" key="4">
    <source>
        <dbReference type="ARBA" id="ARBA00022827"/>
    </source>
</evidence>
<gene>
    <name evidence="7" type="ORF">K491DRAFT_264758</name>
</gene>
<dbReference type="InterPro" id="IPR012951">
    <property type="entry name" value="BBE"/>
</dbReference>
<dbReference type="PANTHER" id="PTHR42973">
    <property type="entry name" value="BINDING OXIDOREDUCTASE, PUTATIVE (AFU_ORTHOLOGUE AFUA_1G17690)-RELATED"/>
    <property type="match status" value="1"/>
</dbReference>
<dbReference type="GO" id="GO:0016491">
    <property type="term" value="F:oxidoreductase activity"/>
    <property type="evidence" value="ECO:0007669"/>
    <property type="project" value="UniProtKB-KW"/>
</dbReference>
<keyword evidence="4" id="KW-0274">FAD</keyword>
<evidence type="ECO:0000313" key="8">
    <source>
        <dbReference type="Proteomes" id="UP000799324"/>
    </source>
</evidence>
<dbReference type="Proteomes" id="UP000799324">
    <property type="component" value="Unassembled WGS sequence"/>
</dbReference>
<protein>
    <recommendedName>
        <fullName evidence="6">FAD-binding PCMH-type domain-containing protein</fullName>
    </recommendedName>
</protein>
<evidence type="ECO:0000256" key="5">
    <source>
        <dbReference type="ARBA" id="ARBA00023002"/>
    </source>
</evidence>
<dbReference type="EMBL" id="MU004564">
    <property type="protein sequence ID" value="KAF2648010.1"/>
    <property type="molecule type" value="Genomic_DNA"/>
</dbReference>
<keyword evidence="8" id="KW-1185">Reference proteome</keyword>
<comment type="cofactor">
    <cofactor evidence="1">
        <name>FAD</name>
        <dbReference type="ChEBI" id="CHEBI:57692"/>
    </cofactor>
</comment>
<dbReference type="AlphaFoldDB" id="A0A6A6SK89"/>
<evidence type="ECO:0000313" key="7">
    <source>
        <dbReference type="EMBL" id="KAF2648010.1"/>
    </source>
</evidence>
<dbReference type="SUPFAM" id="SSF56176">
    <property type="entry name" value="FAD-binding/transporter-associated domain-like"/>
    <property type="match status" value="1"/>
</dbReference>
<evidence type="ECO:0000256" key="1">
    <source>
        <dbReference type="ARBA" id="ARBA00001974"/>
    </source>
</evidence>
<evidence type="ECO:0000256" key="3">
    <source>
        <dbReference type="ARBA" id="ARBA00022630"/>
    </source>
</evidence>
<dbReference type="PROSITE" id="PS51387">
    <property type="entry name" value="FAD_PCMH"/>
    <property type="match status" value="1"/>
</dbReference>
<proteinExistence type="inferred from homology"/>
<name>A0A6A6SK89_9PLEO</name>
<dbReference type="GO" id="GO:0071949">
    <property type="term" value="F:FAD binding"/>
    <property type="evidence" value="ECO:0007669"/>
    <property type="project" value="InterPro"/>
</dbReference>
<dbReference type="InterPro" id="IPR006094">
    <property type="entry name" value="Oxid_FAD_bind_N"/>
</dbReference>
<dbReference type="OrthoDB" id="9983560at2759"/>
<dbReference type="InterPro" id="IPR016166">
    <property type="entry name" value="FAD-bd_PCMH"/>
</dbReference>